<accession>A0ABQ7PSM3</accession>
<protein>
    <submittedName>
        <fullName evidence="1">Uncharacterized protein</fullName>
    </submittedName>
</protein>
<sequence>MVPWRSWRVVRGAAARMRGRSIHAARGLDAGGWGAAVAREEPQRPPVSLLPST</sequence>
<evidence type="ECO:0000313" key="1">
    <source>
        <dbReference type="EMBL" id="KAG7295971.1"/>
    </source>
</evidence>
<dbReference type="EMBL" id="JAHIBW010000029">
    <property type="protein sequence ID" value="KAG7295971.1"/>
    <property type="molecule type" value="Genomic_DNA"/>
</dbReference>
<name>A0ABQ7PSM3_PLUXY</name>
<reference evidence="1 2" key="1">
    <citation type="submission" date="2021-06" db="EMBL/GenBank/DDBJ databases">
        <title>A haploid diamondback moth (Plutella xylostella L.) genome assembly resolves 31 chromosomes and identifies a diamide resistance mutation.</title>
        <authorList>
            <person name="Ward C.M."/>
            <person name="Perry K.D."/>
            <person name="Baker G."/>
            <person name="Powis K."/>
            <person name="Heckel D.G."/>
            <person name="Baxter S.W."/>
        </authorList>
    </citation>
    <scope>NUCLEOTIDE SEQUENCE [LARGE SCALE GENOMIC DNA]</scope>
    <source>
        <strain evidence="1 2">LV</strain>
        <tissue evidence="1">Single pupa</tissue>
    </source>
</reference>
<comment type="caution">
    <text evidence="1">The sequence shown here is derived from an EMBL/GenBank/DDBJ whole genome shotgun (WGS) entry which is preliminary data.</text>
</comment>
<gene>
    <name evidence="1" type="ORF">JYU34_021063</name>
</gene>
<dbReference type="Proteomes" id="UP000823941">
    <property type="component" value="Chromosome 29"/>
</dbReference>
<keyword evidence="2" id="KW-1185">Reference proteome</keyword>
<evidence type="ECO:0000313" key="2">
    <source>
        <dbReference type="Proteomes" id="UP000823941"/>
    </source>
</evidence>
<organism evidence="1 2">
    <name type="scientific">Plutella xylostella</name>
    <name type="common">Diamondback moth</name>
    <name type="synonym">Plutella maculipennis</name>
    <dbReference type="NCBI Taxonomy" id="51655"/>
    <lineage>
        <taxon>Eukaryota</taxon>
        <taxon>Metazoa</taxon>
        <taxon>Ecdysozoa</taxon>
        <taxon>Arthropoda</taxon>
        <taxon>Hexapoda</taxon>
        <taxon>Insecta</taxon>
        <taxon>Pterygota</taxon>
        <taxon>Neoptera</taxon>
        <taxon>Endopterygota</taxon>
        <taxon>Lepidoptera</taxon>
        <taxon>Glossata</taxon>
        <taxon>Ditrysia</taxon>
        <taxon>Yponomeutoidea</taxon>
        <taxon>Plutellidae</taxon>
        <taxon>Plutella</taxon>
    </lineage>
</organism>
<proteinExistence type="predicted"/>